<proteinExistence type="predicted"/>
<dbReference type="EMBL" id="BGPR01000041">
    <property type="protein sequence ID" value="GBL85068.1"/>
    <property type="molecule type" value="Genomic_DNA"/>
</dbReference>
<dbReference type="Proteomes" id="UP000499080">
    <property type="component" value="Unassembled WGS sequence"/>
</dbReference>
<accession>A0A4Y2AZ58</accession>
<name>A0A4Y2AZ58_ARAVE</name>
<gene>
    <name evidence="1" type="ORF">AVEN_221302_1</name>
</gene>
<sequence length="120" mass="13055">MSLCVCVYVPYSAETAGPTASVTSNTSSEVQDKGFVQFVYNNADHNSRTVNGHEIFHVMGGVQCVTPSAIQTSSCIPRPKIITTEMVVGKFGFIPVFTQDWPKNHGLNRLVMEGVGVFEL</sequence>
<evidence type="ECO:0000313" key="1">
    <source>
        <dbReference type="EMBL" id="GBL85068.1"/>
    </source>
</evidence>
<evidence type="ECO:0000313" key="2">
    <source>
        <dbReference type="Proteomes" id="UP000499080"/>
    </source>
</evidence>
<keyword evidence="2" id="KW-1185">Reference proteome</keyword>
<dbReference type="AlphaFoldDB" id="A0A4Y2AZ58"/>
<organism evidence="1 2">
    <name type="scientific">Araneus ventricosus</name>
    <name type="common">Orbweaver spider</name>
    <name type="synonym">Epeira ventricosa</name>
    <dbReference type="NCBI Taxonomy" id="182803"/>
    <lineage>
        <taxon>Eukaryota</taxon>
        <taxon>Metazoa</taxon>
        <taxon>Ecdysozoa</taxon>
        <taxon>Arthropoda</taxon>
        <taxon>Chelicerata</taxon>
        <taxon>Arachnida</taxon>
        <taxon>Araneae</taxon>
        <taxon>Araneomorphae</taxon>
        <taxon>Entelegynae</taxon>
        <taxon>Araneoidea</taxon>
        <taxon>Araneidae</taxon>
        <taxon>Araneus</taxon>
    </lineage>
</organism>
<protein>
    <submittedName>
        <fullName evidence="1">Uncharacterized protein</fullName>
    </submittedName>
</protein>
<comment type="caution">
    <text evidence="1">The sequence shown here is derived from an EMBL/GenBank/DDBJ whole genome shotgun (WGS) entry which is preliminary data.</text>
</comment>
<reference evidence="1 2" key="1">
    <citation type="journal article" date="2019" name="Sci. Rep.">
        <title>Orb-weaving spider Araneus ventricosus genome elucidates the spidroin gene catalogue.</title>
        <authorList>
            <person name="Kono N."/>
            <person name="Nakamura H."/>
            <person name="Ohtoshi R."/>
            <person name="Moran D.A.P."/>
            <person name="Shinohara A."/>
            <person name="Yoshida Y."/>
            <person name="Fujiwara M."/>
            <person name="Mori M."/>
            <person name="Tomita M."/>
            <person name="Arakawa K."/>
        </authorList>
    </citation>
    <scope>NUCLEOTIDE SEQUENCE [LARGE SCALE GENOMIC DNA]</scope>
</reference>